<dbReference type="CDD" id="cd08704">
    <property type="entry name" value="Met_tRNA_FMT_C"/>
    <property type="match status" value="1"/>
</dbReference>
<dbReference type="GO" id="GO:0005829">
    <property type="term" value="C:cytosol"/>
    <property type="evidence" value="ECO:0007669"/>
    <property type="project" value="TreeGrafter"/>
</dbReference>
<dbReference type="NCBIfam" id="TIGR00460">
    <property type="entry name" value="fmt"/>
    <property type="match status" value="1"/>
</dbReference>
<keyword evidence="5 8" id="KW-0808">Transferase</keyword>
<dbReference type="GO" id="GO:0004479">
    <property type="term" value="F:methionyl-tRNA formyltransferase activity"/>
    <property type="evidence" value="ECO:0007669"/>
    <property type="project" value="UniProtKB-UniRule"/>
</dbReference>
<protein>
    <recommendedName>
        <fullName evidence="4 8">Methionyl-tRNA formyltransferase</fullName>
        <ecNumber evidence="3 8">2.1.2.9</ecNumber>
    </recommendedName>
</protein>
<proteinExistence type="inferred from homology"/>
<dbReference type="Pfam" id="PF00551">
    <property type="entry name" value="Formyl_trans_N"/>
    <property type="match status" value="1"/>
</dbReference>
<feature type="domain" description="Formyl transferase N-terminal" evidence="9">
    <location>
        <begin position="5"/>
        <end position="183"/>
    </location>
</feature>
<evidence type="ECO:0000256" key="3">
    <source>
        <dbReference type="ARBA" id="ARBA00012261"/>
    </source>
</evidence>
<sequence>MMSKNIIFMGTPDFSVPILEAIAQDDAYHVVAVVTQPDRPVGRKRVLTPTPVKKAAVALNLPILQPEKLSGSDELATLINSEPDLIITAAYGQFLPTKLLNAAKIAAINVHASLLPKYRGGAPIHYAVMNGDAKTGVTIMYMVKAMDAGDIISQADLTIGANDTTGEMFDKLSQLGRDLLMETLPHLIDGTSSRTPQDPAQVTFSPNITPEQEVLDFKASAQSVHNHVRGLNPFPTAHTTINGVRTKIQRTHLIDATTELPAGSVVKKTKKELWLAAGQHTVVAIDEIQPAGKPKMTVSDYLNGHAKFNEGDQVIDDE</sequence>
<evidence type="ECO:0000259" key="10">
    <source>
        <dbReference type="Pfam" id="PF02911"/>
    </source>
</evidence>
<dbReference type="InterPro" id="IPR001555">
    <property type="entry name" value="GART_AS"/>
</dbReference>
<dbReference type="Gene3D" id="3.10.25.10">
    <property type="entry name" value="Formyl transferase, C-terminal domain"/>
    <property type="match status" value="1"/>
</dbReference>
<dbReference type="PANTHER" id="PTHR11138:SF5">
    <property type="entry name" value="METHIONYL-TRNA FORMYLTRANSFERASE, MITOCHONDRIAL"/>
    <property type="match status" value="1"/>
</dbReference>
<evidence type="ECO:0000256" key="6">
    <source>
        <dbReference type="ARBA" id="ARBA00022917"/>
    </source>
</evidence>
<evidence type="ECO:0000313" key="11">
    <source>
        <dbReference type="EMBL" id="KRN46101.1"/>
    </source>
</evidence>
<dbReference type="PANTHER" id="PTHR11138">
    <property type="entry name" value="METHIONYL-TRNA FORMYLTRANSFERASE"/>
    <property type="match status" value="1"/>
</dbReference>
<evidence type="ECO:0000256" key="2">
    <source>
        <dbReference type="ARBA" id="ARBA00010699"/>
    </source>
</evidence>
<organism evidence="11 12">
    <name type="scientific">Weissella viridescens</name>
    <name type="common">Lactobacillus viridescens</name>
    <dbReference type="NCBI Taxonomy" id="1629"/>
    <lineage>
        <taxon>Bacteria</taxon>
        <taxon>Bacillati</taxon>
        <taxon>Bacillota</taxon>
        <taxon>Bacilli</taxon>
        <taxon>Lactobacillales</taxon>
        <taxon>Lactobacillaceae</taxon>
        <taxon>Weissella</taxon>
    </lineage>
</organism>
<dbReference type="PROSITE" id="PS00373">
    <property type="entry name" value="GART"/>
    <property type="match status" value="1"/>
</dbReference>
<comment type="function">
    <text evidence="1 8">Attaches a formyl group to the free amino group of methionyl-tRNA(fMet). The formyl group appears to play a dual role in the initiator identity of N-formylmethionyl-tRNA by promoting its recognition by IF2 and preventing the misappropriation of this tRNA by the elongation apparatus.</text>
</comment>
<feature type="domain" description="Formyl transferase C-terminal" evidence="10">
    <location>
        <begin position="207"/>
        <end position="305"/>
    </location>
</feature>
<dbReference type="AlphaFoldDB" id="A0A0R2H6E2"/>
<evidence type="ECO:0000256" key="8">
    <source>
        <dbReference type="HAMAP-Rule" id="MF_00182"/>
    </source>
</evidence>
<evidence type="ECO:0000259" key="9">
    <source>
        <dbReference type="Pfam" id="PF00551"/>
    </source>
</evidence>
<comment type="caution">
    <text evidence="11">The sequence shown here is derived from an EMBL/GenBank/DDBJ whole genome shotgun (WGS) entry which is preliminary data.</text>
</comment>
<dbReference type="Gene3D" id="3.40.50.170">
    <property type="entry name" value="Formyl transferase, N-terminal domain"/>
    <property type="match status" value="1"/>
</dbReference>
<comment type="similarity">
    <text evidence="2 8">Belongs to the Fmt family.</text>
</comment>
<dbReference type="EC" id="2.1.2.9" evidence="3 8"/>
<evidence type="ECO:0000256" key="5">
    <source>
        <dbReference type="ARBA" id="ARBA00022679"/>
    </source>
</evidence>
<name>A0A0R2H6E2_WEIVI</name>
<dbReference type="InterPro" id="IPR041711">
    <property type="entry name" value="Met-tRNA-FMT_N"/>
</dbReference>
<dbReference type="SUPFAM" id="SSF53328">
    <property type="entry name" value="Formyltransferase"/>
    <property type="match status" value="1"/>
</dbReference>
<evidence type="ECO:0000313" key="12">
    <source>
        <dbReference type="Proteomes" id="UP000051992"/>
    </source>
</evidence>
<keyword evidence="12" id="KW-1185">Reference proteome</keyword>
<accession>A0A0R2H6E2</accession>
<feature type="binding site" evidence="8">
    <location>
        <begin position="113"/>
        <end position="116"/>
    </location>
    <ligand>
        <name>(6S)-5,6,7,8-tetrahydrofolate</name>
        <dbReference type="ChEBI" id="CHEBI:57453"/>
    </ligand>
</feature>
<dbReference type="Proteomes" id="UP000051992">
    <property type="component" value="Unassembled WGS sequence"/>
</dbReference>
<keyword evidence="6 8" id="KW-0648">Protein biosynthesis</keyword>
<evidence type="ECO:0000256" key="1">
    <source>
        <dbReference type="ARBA" id="ARBA00002606"/>
    </source>
</evidence>
<dbReference type="SUPFAM" id="SSF50486">
    <property type="entry name" value="FMT C-terminal domain-like"/>
    <property type="match status" value="1"/>
</dbReference>
<dbReference type="HAMAP" id="MF_00182">
    <property type="entry name" value="Formyl_trans"/>
    <property type="match status" value="1"/>
</dbReference>
<dbReference type="InterPro" id="IPR036477">
    <property type="entry name" value="Formyl_transf_N_sf"/>
</dbReference>
<dbReference type="InterPro" id="IPR005793">
    <property type="entry name" value="Formyl_trans_C"/>
</dbReference>
<dbReference type="InterPro" id="IPR044135">
    <property type="entry name" value="Met-tRNA-FMT_C"/>
</dbReference>
<dbReference type="InterPro" id="IPR011034">
    <property type="entry name" value="Formyl_transferase-like_C_sf"/>
</dbReference>
<dbReference type="InterPro" id="IPR002376">
    <property type="entry name" value="Formyl_transf_N"/>
</dbReference>
<dbReference type="Pfam" id="PF02911">
    <property type="entry name" value="Formyl_trans_C"/>
    <property type="match status" value="1"/>
</dbReference>
<evidence type="ECO:0000256" key="7">
    <source>
        <dbReference type="ARBA" id="ARBA00048558"/>
    </source>
</evidence>
<comment type="catalytic activity">
    <reaction evidence="7 8">
        <text>L-methionyl-tRNA(fMet) + (6R)-10-formyltetrahydrofolate = N-formyl-L-methionyl-tRNA(fMet) + (6S)-5,6,7,8-tetrahydrofolate + H(+)</text>
        <dbReference type="Rhea" id="RHEA:24380"/>
        <dbReference type="Rhea" id="RHEA-COMP:9952"/>
        <dbReference type="Rhea" id="RHEA-COMP:9953"/>
        <dbReference type="ChEBI" id="CHEBI:15378"/>
        <dbReference type="ChEBI" id="CHEBI:57453"/>
        <dbReference type="ChEBI" id="CHEBI:78530"/>
        <dbReference type="ChEBI" id="CHEBI:78844"/>
        <dbReference type="ChEBI" id="CHEBI:195366"/>
        <dbReference type="EC" id="2.1.2.9"/>
    </reaction>
</comment>
<gene>
    <name evidence="8" type="primary">fmt</name>
    <name evidence="11" type="ORF">IV50_GL001074</name>
</gene>
<dbReference type="PATRIC" id="fig|1629.5.peg.1081"/>
<evidence type="ECO:0000256" key="4">
    <source>
        <dbReference type="ARBA" id="ARBA00016014"/>
    </source>
</evidence>
<dbReference type="CDD" id="cd08646">
    <property type="entry name" value="FMT_core_Met-tRNA-FMT_N"/>
    <property type="match status" value="1"/>
</dbReference>
<dbReference type="InterPro" id="IPR005794">
    <property type="entry name" value="Fmt"/>
</dbReference>
<dbReference type="EMBL" id="JQBM01000003">
    <property type="protein sequence ID" value="KRN46101.1"/>
    <property type="molecule type" value="Genomic_DNA"/>
</dbReference>
<reference evidence="11 12" key="1">
    <citation type="journal article" date="2015" name="Genome Announc.">
        <title>Expanding the biotechnology potential of lactobacilli through comparative genomics of 213 strains and associated genera.</title>
        <authorList>
            <person name="Sun Z."/>
            <person name="Harris H.M."/>
            <person name="McCann A."/>
            <person name="Guo C."/>
            <person name="Argimon S."/>
            <person name="Zhang W."/>
            <person name="Yang X."/>
            <person name="Jeffery I.B."/>
            <person name="Cooney J.C."/>
            <person name="Kagawa T.F."/>
            <person name="Liu W."/>
            <person name="Song Y."/>
            <person name="Salvetti E."/>
            <person name="Wrobel A."/>
            <person name="Rasinkangas P."/>
            <person name="Parkhill J."/>
            <person name="Rea M.C."/>
            <person name="O'Sullivan O."/>
            <person name="Ritari J."/>
            <person name="Douillard F.P."/>
            <person name="Paul Ross R."/>
            <person name="Yang R."/>
            <person name="Briner A.E."/>
            <person name="Felis G.E."/>
            <person name="de Vos W.M."/>
            <person name="Barrangou R."/>
            <person name="Klaenhammer T.R."/>
            <person name="Caufield P.W."/>
            <person name="Cui Y."/>
            <person name="Zhang H."/>
            <person name="O'Toole P.W."/>
        </authorList>
    </citation>
    <scope>NUCLEOTIDE SEQUENCE [LARGE SCALE GENOMIC DNA]</scope>
    <source>
        <strain evidence="11 12">DSM 20410</strain>
    </source>
</reference>
<dbReference type="FunFam" id="3.40.50.170:FF:000004">
    <property type="entry name" value="Methionyl-tRNA formyltransferase"/>
    <property type="match status" value="1"/>
</dbReference>
<dbReference type="InterPro" id="IPR037022">
    <property type="entry name" value="Formyl_trans_C_sf"/>
</dbReference>